<evidence type="ECO:0000256" key="2">
    <source>
        <dbReference type="ARBA" id="ARBA00022475"/>
    </source>
</evidence>
<feature type="region of interest" description="Disordered" evidence="6">
    <location>
        <begin position="66"/>
        <end position="131"/>
    </location>
</feature>
<protein>
    <submittedName>
        <fullName evidence="7">Uncharacterized protein</fullName>
    </submittedName>
</protein>
<feature type="compositionally biased region" description="Acidic residues" evidence="6">
    <location>
        <begin position="404"/>
        <end position="415"/>
    </location>
</feature>
<keyword evidence="3" id="KW-0449">Lipoprotein</keyword>
<keyword evidence="3" id="KW-0325">Glycoprotein</keyword>
<reference evidence="7 8" key="1">
    <citation type="journal article" date="2021" name="Comput. Struct. Biotechnol. J.">
        <title>De novo genome assembly of the potent medicinal plant Rehmannia glutinosa using nanopore technology.</title>
        <authorList>
            <person name="Ma L."/>
            <person name="Dong C."/>
            <person name="Song C."/>
            <person name="Wang X."/>
            <person name="Zheng X."/>
            <person name="Niu Y."/>
            <person name="Chen S."/>
            <person name="Feng W."/>
        </authorList>
    </citation>
    <scope>NUCLEOTIDE SEQUENCE [LARGE SCALE GENOMIC DNA]</scope>
    <source>
        <strain evidence="7">DH-2019</strain>
    </source>
</reference>
<evidence type="ECO:0000256" key="3">
    <source>
        <dbReference type="ARBA" id="ARBA00022622"/>
    </source>
</evidence>
<keyword evidence="8" id="KW-1185">Reference proteome</keyword>
<accession>A0ABR0W3V5</accession>
<comment type="subcellular location">
    <subcellularLocation>
        <location evidence="1">Cell membrane</location>
        <topology evidence="1">Lipid-anchor</topology>
        <topology evidence="1">GPI-anchor</topology>
    </subcellularLocation>
</comment>
<keyword evidence="2" id="KW-1003">Cell membrane</keyword>
<evidence type="ECO:0000313" key="8">
    <source>
        <dbReference type="Proteomes" id="UP001318860"/>
    </source>
</evidence>
<dbReference type="InterPro" id="IPR045003">
    <property type="entry name" value="FLA_A"/>
</dbReference>
<name>A0ABR0W3V5_REHGL</name>
<feature type="compositionally biased region" description="Basic residues" evidence="6">
    <location>
        <begin position="103"/>
        <end position="114"/>
    </location>
</feature>
<keyword evidence="5" id="KW-0472">Membrane</keyword>
<keyword evidence="3" id="KW-0336">GPI-anchor</keyword>
<feature type="region of interest" description="Disordered" evidence="6">
    <location>
        <begin position="381"/>
        <end position="418"/>
    </location>
</feature>
<dbReference type="PANTHER" id="PTHR32077:SF86">
    <property type="entry name" value="FAS1 DOMAIN-CONTAINING PROTEIN SELMODRAFT_448915"/>
    <property type="match status" value="1"/>
</dbReference>
<evidence type="ECO:0000256" key="1">
    <source>
        <dbReference type="ARBA" id="ARBA00004609"/>
    </source>
</evidence>
<dbReference type="PANTHER" id="PTHR32077">
    <property type="entry name" value="FASCICLIN-LIKE ARABINOGALACTAN PROTEIN"/>
    <property type="match status" value="1"/>
</dbReference>
<evidence type="ECO:0000313" key="7">
    <source>
        <dbReference type="EMBL" id="KAK6142341.1"/>
    </source>
</evidence>
<comment type="caution">
    <text evidence="7">The sequence shown here is derived from an EMBL/GenBank/DDBJ whole genome shotgun (WGS) entry which is preliminary data.</text>
</comment>
<keyword evidence="4" id="KW-0732">Signal</keyword>
<feature type="compositionally biased region" description="Polar residues" evidence="6">
    <location>
        <begin position="1"/>
        <end position="11"/>
    </location>
</feature>
<evidence type="ECO:0000256" key="6">
    <source>
        <dbReference type="SAM" id="MobiDB-lite"/>
    </source>
</evidence>
<evidence type="ECO:0000256" key="4">
    <source>
        <dbReference type="ARBA" id="ARBA00022729"/>
    </source>
</evidence>
<evidence type="ECO:0000256" key="5">
    <source>
        <dbReference type="ARBA" id="ARBA00023136"/>
    </source>
</evidence>
<proteinExistence type="predicted"/>
<dbReference type="Proteomes" id="UP001318860">
    <property type="component" value="Unassembled WGS sequence"/>
</dbReference>
<feature type="compositionally biased region" description="Basic residues" evidence="6">
    <location>
        <begin position="66"/>
        <end position="79"/>
    </location>
</feature>
<feature type="region of interest" description="Disordered" evidence="6">
    <location>
        <begin position="1"/>
        <end position="29"/>
    </location>
</feature>
<organism evidence="7 8">
    <name type="scientific">Rehmannia glutinosa</name>
    <name type="common">Chinese foxglove</name>
    <dbReference type="NCBI Taxonomy" id="99300"/>
    <lineage>
        <taxon>Eukaryota</taxon>
        <taxon>Viridiplantae</taxon>
        <taxon>Streptophyta</taxon>
        <taxon>Embryophyta</taxon>
        <taxon>Tracheophyta</taxon>
        <taxon>Spermatophyta</taxon>
        <taxon>Magnoliopsida</taxon>
        <taxon>eudicotyledons</taxon>
        <taxon>Gunneridae</taxon>
        <taxon>Pentapetalae</taxon>
        <taxon>asterids</taxon>
        <taxon>lamiids</taxon>
        <taxon>Lamiales</taxon>
        <taxon>Orobanchaceae</taxon>
        <taxon>Rehmannieae</taxon>
        <taxon>Rehmannia</taxon>
    </lineage>
</organism>
<gene>
    <name evidence="7" type="ORF">DH2020_022689</name>
</gene>
<sequence length="440" mass="50270">MHDHTLSSSSAMGHGSDKPNLKTPRWSRNRTDTAGVAILTTSQPWVLSSGNNGAQNIDSRRRLPLHRHQRTQHHSHPRQAPRFLHLQPLPHHHTPRRRDQPPPHHHRLRRRQCRHERPPSQALLPLHHQEHPLPPHLRRLLRRQKAPPDHQGLHHHLLPLPGHRRGRRYLRLHQHHRHEGRQSRILSRRQRFRPTDGHIRQIRRRNAVQHLRHPNQQHPYLAGGRSPHRRPHRSELNFSACEARMRGVLRSDNRAKRRGHIRADRRRGAHDLLPIGPNPKIIHAEVQKSYRRRENFAAAVPRRSGVQFVGDAQIQQRIDEHFATEGANKFDFTVQNDGEDVKLQTKVVTATIKGTLIDEDPLAVYKIDKVLLPRELFKAAPAAPGPKSARSRARDEADSPGPAADDEAPADEDSSNDGGRIFGGGGILALSVSLILGLLV</sequence>
<dbReference type="EMBL" id="JABTTQ020000013">
    <property type="protein sequence ID" value="KAK6142341.1"/>
    <property type="molecule type" value="Genomic_DNA"/>
</dbReference>